<dbReference type="Gene3D" id="2.50.20.10">
    <property type="entry name" value="Lipoprotein localisation LolA/LolB/LppX"/>
    <property type="match status" value="1"/>
</dbReference>
<dbReference type="CDD" id="cd16325">
    <property type="entry name" value="LolA"/>
    <property type="match status" value="1"/>
</dbReference>
<evidence type="ECO:0000313" key="12">
    <source>
        <dbReference type="Proteomes" id="UP001382455"/>
    </source>
</evidence>
<dbReference type="PANTHER" id="PTHR35869">
    <property type="entry name" value="OUTER-MEMBRANE LIPOPROTEIN CARRIER PROTEIN"/>
    <property type="match status" value="1"/>
</dbReference>
<dbReference type="InterPro" id="IPR029046">
    <property type="entry name" value="LolA/LolB/LppX"/>
</dbReference>
<dbReference type="NCBIfam" id="TIGR00547">
    <property type="entry name" value="lolA"/>
    <property type="match status" value="1"/>
</dbReference>
<proteinExistence type="inferred from homology"/>
<dbReference type="Pfam" id="PF03548">
    <property type="entry name" value="LolA"/>
    <property type="match status" value="1"/>
</dbReference>
<dbReference type="RefSeq" id="WP_336434943.1">
    <property type="nucleotide sequence ID" value="NZ_JBAWKS010000001.1"/>
</dbReference>
<dbReference type="SUPFAM" id="SSF89392">
    <property type="entry name" value="Prokaryotic lipoproteins and lipoprotein localization factors"/>
    <property type="match status" value="1"/>
</dbReference>
<dbReference type="Proteomes" id="UP001382455">
    <property type="component" value="Unassembled WGS sequence"/>
</dbReference>
<evidence type="ECO:0000256" key="1">
    <source>
        <dbReference type="ARBA" id="ARBA00004418"/>
    </source>
</evidence>
<comment type="function">
    <text evidence="10">Participates in the translocation of lipoproteins from the inner membrane to the outer membrane. Only forms a complex with a lipoprotein if the residue after the N-terminal Cys is not an aspartate (The Asp acts as a targeting signal to indicate that the lipoprotein should stay in the inner membrane).</text>
</comment>
<keyword evidence="9 10" id="KW-0143">Chaperone</keyword>
<evidence type="ECO:0000256" key="6">
    <source>
        <dbReference type="ARBA" id="ARBA00022729"/>
    </source>
</evidence>
<reference evidence="11 12" key="1">
    <citation type="submission" date="2023-12" db="EMBL/GenBank/DDBJ databases">
        <title>Friends and Foes: Symbiotic and Algicidal bacterial influence on Karenia brevis blooms.</title>
        <authorList>
            <person name="Fei C."/>
            <person name="Mohamed A.R."/>
            <person name="Booker A."/>
            <person name="Arshad M."/>
            <person name="Klass S."/>
            <person name="Ahn S."/>
            <person name="Gilbert P.M."/>
            <person name="Heil C.A."/>
            <person name="Martinez J.M."/>
            <person name="Amin S.A."/>
        </authorList>
    </citation>
    <scope>NUCLEOTIDE SEQUENCE [LARGE SCALE GENOMIC DNA]</scope>
    <source>
        <strain evidence="11 12">CE15</strain>
    </source>
</reference>
<evidence type="ECO:0000256" key="3">
    <source>
        <dbReference type="ARBA" id="ARBA00011245"/>
    </source>
</evidence>
<keyword evidence="12" id="KW-1185">Reference proteome</keyword>
<dbReference type="PANTHER" id="PTHR35869:SF1">
    <property type="entry name" value="OUTER-MEMBRANE LIPOPROTEIN CARRIER PROTEIN"/>
    <property type="match status" value="1"/>
</dbReference>
<evidence type="ECO:0000256" key="9">
    <source>
        <dbReference type="ARBA" id="ARBA00023186"/>
    </source>
</evidence>
<name>A0ABU8EQY2_9GAMM</name>
<evidence type="ECO:0000256" key="4">
    <source>
        <dbReference type="ARBA" id="ARBA00014035"/>
    </source>
</evidence>
<evidence type="ECO:0000256" key="2">
    <source>
        <dbReference type="ARBA" id="ARBA00007615"/>
    </source>
</evidence>
<comment type="subcellular location">
    <subcellularLocation>
        <location evidence="1 10">Periplasm</location>
    </subcellularLocation>
</comment>
<keyword evidence="6 10" id="KW-0732">Signal</keyword>
<sequence precursor="true">MTKKITLIVASVFAMSTASVTAVQAQTETAQHVVDSKAQSELKTRLTKLNNLQADFSQTVIDNTGSEIMQGTGLLKIKRPEKLYWKQTSPDETVLVSDGTKTFYYDEFAEQVTILDSTKLIDNTPFALLTSADESLWQNYAVTHTDNAFVITPTNQGQSQVERLELKFDADALRSMTVFDNTGQTSVYVFSKQQVNQTIDDAYFQFTIPADVLVDDQSQGE</sequence>
<evidence type="ECO:0000256" key="5">
    <source>
        <dbReference type="ARBA" id="ARBA00022448"/>
    </source>
</evidence>
<keyword evidence="8 10" id="KW-0653">Protein transport</keyword>
<keyword evidence="5 10" id="KW-0813">Transport</keyword>
<gene>
    <name evidence="10 11" type="primary">lolA</name>
    <name evidence="11" type="ORF">WAE96_06655</name>
</gene>
<feature type="chain" id="PRO_5044928208" description="Outer-membrane lipoprotein carrier protein" evidence="10">
    <location>
        <begin position="26"/>
        <end position="221"/>
    </location>
</feature>
<accession>A0ABU8EQY2</accession>
<protein>
    <recommendedName>
        <fullName evidence="4 10">Outer-membrane lipoprotein carrier protein</fullName>
    </recommendedName>
</protein>
<evidence type="ECO:0000256" key="7">
    <source>
        <dbReference type="ARBA" id="ARBA00022764"/>
    </source>
</evidence>
<feature type="signal peptide" evidence="10">
    <location>
        <begin position="1"/>
        <end position="25"/>
    </location>
</feature>
<evidence type="ECO:0000256" key="8">
    <source>
        <dbReference type="ARBA" id="ARBA00022927"/>
    </source>
</evidence>
<keyword evidence="11" id="KW-0449">Lipoprotein</keyword>
<dbReference type="InterPro" id="IPR004564">
    <property type="entry name" value="OM_lipoprot_carrier_LolA-like"/>
</dbReference>
<dbReference type="HAMAP" id="MF_00240">
    <property type="entry name" value="LolA"/>
    <property type="match status" value="1"/>
</dbReference>
<evidence type="ECO:0000256" key="10">
    <source>
        <dbReference type="HAMAP-Rule" id="MF_00240"/>
    </source>
</evidence>
<comment type="subunit">
    <text evidence="3 10">Monomer.</text>
</comment>
<organism evidence="11 12">
    <name type="scientific">Pseudoalteromonas spongiae</name>
    <dbReference type="NCBI Taxonomy" id="298657"/>
    <lineage>
        <taxon>Bacteria</taxon>
        <taxon>Pseudomonadati</taxon>
        <taxon>Pseudomonadota</taxon>
        <taxon>Gammaproteobacteria</taxon>
        <taxon>Alteromonadales</taxon>
        <taxon>Pseudoalteromonadaceae</taxon>
        <taxon>Pseudoalteromonas</taxon>
    </lineage>
</organism>
<comment type="caution">
    <text evidence="11">The sequence shown here is derived from an EMBL/GenBank/DDBJ whole genome shotgun (WGS) entry which is preliminary data.</text>
</comment>
<evidence type="ECO:0000313" key="11">
    <source>
        <dbReference type="EMBL" id="MEI4549380.1"/>
    </source>
</evidence>
<dbReference type="InterPro" id="IPR018323">
    <property type="entry name" value="OM_lipoprot_carrier_LolA_Pbac"/>
</dbReference>
<dbReference type="EMBL" id="JBAWKS010000001">
    <property type="protein sequence ID" value="MEI4549380.1"/>
    <property type="molecule type" value="Genomic_DNA"/>
</dbReference>
<comment type="similarity">
    <text evidence="2 10">Belongs to the LolA family.</text>
</comment>
<keyword evidence="7 10" id="KW-0574">Periplasm</keyword>